<organism evidence="1 2">
    <name type="scientific">Niallia circulans</name>
    <name type="common">Bacillus circulans</name>
    <dbReference type="NCBI Taxonomy" id="1397"/>
    <lineage>
        <taxon>Bacteria</taxon>
        <taxon>Bacillati</taxon>
        <taxon>Bacillota</taxon>
        <taxon>Bacilli</taxon>
        <taxon>Bacillales</taxon>
        <taxon>Bacillaceae</taxon>
        <taxon>Niallia</taxon>
    </lineage>
</organism>
<evidence type="ECO:0000313" key="1">
    <source>
        <dbReference type="EMBL" id="TRZ37977.1"/>
    </source>
</evidence>
<dbReference type="SUPFAM" id="SSF54506">
    <property type="entry name" value="Diaminopimelate epimerase-like"/>
    <property type="match status" value="1"/>
</dbReference>
<reference evidence="2" key="1">
    <citation type="submission" date="2018-10" db="EMBL/GenBank/DDBJ databases">
        <title>FDA dAtabase for Regulatory Grade micrObial Sequences (FDA-ARGOS): Supporting development and validation of Infectious Disease Dx tests.</title>
        <authorList>
            <person name="Minogue T."/>
            <person name="Wolcott M."/>
            <person name="Wasieloski L."/>
            <person name="Aguilar W."/>
            <person name="Moore D."/>
            <person name="Tallon L."/>
            <person name="Sadzewicz L."/>
            <person name="Sengamalay N."/>
            <person name="Ott S."/>
            <person name="Godinez A."/>
            <person name="Nagaraj S."/>
            <person name="Vavikolanu K."/>
            <person name="Vyas G."/>
            <person name="Nadendla S."/>
            <person name="George J."/>
            <person name="Sichtig H."/>
        </authorList>
    </citation>
    <scope>NUCLEOTIDE SEQUENCE [LARGE SCALE GENOMIC DNA]</scope>
    <source>
        <strain evidence="2">FDAARGOS_343</strain>
    </source>
</reference>
<gene>
    <name evidence="1" type="ORF">CEQ21_21420</name>
</gene>
<comment type="caution">
    <text evidence="1">The sequence shown here is derived from an EMBL/GenBank/DDBJ whole genome shotgun (WGS) entry which is preliminary data.</text>
</comment>
<protein>
    <submittedName>
        <fullName evidence="1">PhzF family phenazine biosynthesis protein</fullName>
    </submittedName>
</protein>
<dbReference type="Pfam" id="PF02567">
    <property type="entry name" value="PhzC-PhzF"/>
    <property type="match status" value="1"/>
</dbReference>
<sequence>MQRIVNELNLSEPAFLLQLVDNPADYKISSFKPAEEVDFYGQATIAARIMGN</sequence>
<name>A0A553SLY4_NIACI</name>
<evidence type="ECO:0000313" key="2">
    <source>
        <dbReference type="Proteomes" id="UP000319837"/>
    </source>
</evidence>
<dbReference type="EMBL" id="RIBP01000004">
    <property type="protein sequence ID" value="TRZ37977.1"/>
    <property type="molecule type" value="Genomic_DNA"/>
</dbReference>
<dbReference type="Gene3D" id="3.10.310.10">
    <property type="entry name" value="Diaminopimelate Epimerase, Chain A, domain 1"/>
    <property type="match status" value="1"/>
</dbReference>
<accession>A0A553SLY4</accession>
<dbReference type="Proteomes" id="UP000319837">
    <property type="component" value="Unassembled WGS sequence"/>
</dbReference>
<proteinExistence type="predicted"/>
<dbReference type="AlphaFoldDB" id="A0A553SLY4"/>
<dbReference type="GO" id="GO:0003824">
    <property type="term" value="F:catalytic activity"/>
    <property type="evidence" value="ECO:0007669"/>
    <property type="project" value="InterPro"/>
</dbReference>
<dbReference type="InterPro" id="IPR003719">
    <property type="entry name" value="Phenazine_PhzF-like"/>
</dbReference>